<evidence type="ECO:0000256" key="10">
    <source>
        <dbReference type="SAM" id="Phobius"/>
    </source>
</evidence>
<keyword evidence="2 10" id="KW-0812">Transmembrane</keyword>
<feature type="region of interest" description="Disordered" evidence="9">
    <location>
        <begin position="553"/>
        <end position="577"/>
    </location>
</feature>
<feature type="region of interest" description="Disordered" evidence="9">
    <location>
        <begin position="704"/>
        <end position="776"/>
    </location>
</feature>
<gene>
    <name evidence="12" type="primary">Cad89D</name>
    <name evidence="12" type="ORF">GZH46_00183</name>
</gene>
<dbReference type="Pfam" id="PF00028">
    <property type="entry name" value="Cadherin"/>
    <property type="match status" value="3"/>
</dbReference>
<feature type="compositionally biased region" description="Polar residues" evidence="9">
    <location>
        <begin position="553"/>
        <end position="567"/>
    </location>
</feature>
<dbReference type="SMART" id="SM00112">
    <property type="entry name" value="CA"/>
    <property type="match status" value="3"/>
</dbReference>
<dbReference type="PROSITE" id="PS50268">
    <property type="entry name" value="CADHERIN_2"/>
    <property type="match status" value="3"/>
</dbReference>
<protein>
    <submittedName>
        <fullName evidence="12">Cadherin-89D</fullName>
    </submittedName>
</protein>
<evidence type="ECO:0000313" key="13">
    <source>
        <dbReference type="Proteomes" id="UP000825002"/>
    </source>
</evidence>
<keyword evidence="5 10" id="KW-1133">Transmembrane helix</keyword>
<feature type="domain" description="Cadherin" evidence="11">
    <location>
        <begin position="271"/>
        <end position="419"/>
    </location>
</feature>
<dbReference type="InterPro" id="IPR050174">
    <property type="entry name" value="Protocadherin/Cadherin-CA"/>
</dbReference>
<dbReference type="PROSITE" id="PS00232">
    <property type="entry name" value="CADHERIN_1"/>
    <property type="match status" value="1"/>
</dbReference>
<feature type="compositionally biased region" description="Polar residues" evidence="9">
    <location>
        <begin position="747"/>
        <end position="766"/>
    </location>
</feature>
<feature type="compositionally biased region" description="Acidic residues" evidence="9">
    <location>
        <begin position="830"/>
        <end position="844"/>
    </location>
</feature>
<feature type="region of interest" description="Disordered" evidence="9">
    <location>
        <begin position="830"/>
        <end position="868"/>
    </location>
</feature>
<proteinExistence type="predicted"/>
<dbReference type="InterPro" id="IPR002126">
    <property type="entry name" value="Cadherin-like_dom"/>
</dbReference>
<evidence type="ECO:0000256" key="3">
    <source>
        <dbReference type="ARBA" id="ARBA00022737"/>
    </source>
</evidence>
<feature type="domain" description="Cadherin" evidence="11">
    <location>
        <begin position="124"/>
        <end position="278"/>
    </location>
</feature>
<accession>A0ABQ7SCV5</accession>
<evidence type="ECO:0000256" key="8">
    <source>
        <dbReference type="PROSITE-ProRule" id="PRU00043"/>
    </source>
</evidence>
<dbReference type="Gene3D" id="2.60.40.60">
    <property type="entry name" value="Cadherins"/>
    <property type="match status" value="3"/>
</dbReference>
<evidence type="ECO:0000313" key="12">
    <source>
        <dbReference type="EMBL" id="KAG9511249.1"/>
    </source>
</evidence>
<feature type="domain" description="Cadherin" evidence="11">
    <location>
        <begin position="24"/>
        <end position="114"/>
    </location>
</feature>
<evidence type="ECO:0000256" key="2">
    <source>
        <dbReference type="ARBA" id="ARBA00022692"/>
    </source>
</evidence>
<dbReference type="InterPro" id="IPR015919">
    <property type="entry name" value="Cadherin-like_sf"/>
</dbReference>
<evidence type="ECO:0000259" key="11">
    <source>
        <dbReference type="PROSITE" id="PS50268"/>
    </source>
</evidence>
<dbReference type="SUPFAM" id="SSF49313">
    <property type="entry name" value="Cadherin-like"/>
    <property type="match status" value="3"/>
</dbReference>
<sequence length="868" mass="94547">PSLSSSAKLWITVADMNDAVPNFAKAVYTLEVAENAKLGDTVFVMNAGKGAFKYSWHANDSGATDTFTLDATSGAIKLAALLDSVQRNHYRLTVRAQDESDPPKFDTAELNILVGTGQGVRLFAKRVYEVSVLENQLAPLMLIDLNATDEIIHQPVHYSIVGSDYRGLFRIDSDSGRLSVVRSLDRERRDTYTLKIKAENQASLSARQKRDTLNERWSSASASAQTGAGGAHEHQHQQVLSTNRTHNTERLLSSYHLAYDETFVSITVDDENDNVPVFVNKNKPIVTAVPLEATFGYECARVEARDADLGLNAAIKYEIVARGDDASSKFYCDPTTGVIRSMVNFALDSGRVYHFDVRATDREGGTSTSSGNNSPGSPTTSSGGATPTIDANSATTSVFVHVLAETKMVLMVTDTEPIVMEKRSSEVINYLSNVTGFDVKLAKLEPHIEGESPEPFSTDMFLYGVNPSLNSIVDTETLLNVFRQSSQTILSQLHHFKIRRIQGVMVQEKISQMGATEIAIIALSSIIFIGSILAIAMLCSSCKQKRKLEHLTAGSSLDGSPSQQSLWDNHHQQQQHHHRAAALYNHALSKQLVSTQQHMSLANSVAHQLAAGQTSANSTTYSTTGDAGANSSEYVDSLISSYKHRASLAHAHLSPGAIEHASLQRAHNNHNNNHHLHHHQQQQQQQQVLYATAGRPLAALPACLPPKAPVSQTHTSGNSDTTALAHTGSSSGRSSAADIGHAHHKSSTLSSTNKRLGRRSSANNTMAKGDTKGGQESLIHDEHLAPLDMANLNEAFKMQKAHLRNAPQLPAHQQHLNPHRTSELRDVSMDDVDDIHDDDDDDDAQSLYSGTSWSSDDRHGPQRRIVGS</sequence>
<dbReference type="Proteomes" id="UP000825002">
    <property type="component" value="Unassembled WGS sequence"/>
</dbReference>
<comment type="caution">
    <text evidence="12">The sequence shown here is derived from an EMBL/GenBank/DDBJ whole genome shotgun (WGS) entry which is preliminary data.</text>
</comment>
<feature type="transmembrane region" description="Helical" evidence="10">
    <location>
        <begin position="518"/>
        <end position="539"/>
    </location>
</feature>
<feature type="region of interest" description="Disordered" evidence="9">
    <location>
        <begin position="215"/>
        <end position="242"/>
    </location>
</feature>
<organism evidence="12 13">
    <name type="scientific">Fragariocoptes setiger</name>
    <dbReference type="NCBI Taxonomy" id="1670756"/>
    <lineage>
        <taxon>Eukaryota</taxon>
        <taxon>Metazoa</taxon>
        <taxon>Ecdysozoa</taxon>
        <taxon>Arthropoda</taxon>
        <taxon>Chelicerata</taxon>
        <taxon>Arachnida</taxon>
        <taxon>Acari</taxon>
        <taxon>Acariformes</taxon>
        <taxon>Trombidiformes</taxon>
        <taxon>Prostigmata</taxon>
        <taxon>Eupodina</taxon>
        <taxon>Eriophyoidea</taxon>
        <taxon>Phytoptidae</taxon>
        <taxon>Fragariocoptes</taxon>
    </lineage>
</organism>
<feature type="compositionally biased region" description="Low complexity" evidence="9">
    <location>
        <begin position="365"/>
        <end position="388"/>
    </location>
</feature>
<dbReference type="PANTHER" id="PTHR24028">
    <property type="entry name" value="CADHERIN-87A"/>
    <property type="match status" value="1"/>
</dbReference>
<comment type="subcellular location">
    <subcellularLocation>
        <location evidence="1">Membrane</location>
        <topology evidence="1">Single-pass membrane protein</topology>
    </subcellularLocation>
</comment>
<dbReference type="CDD" id="cd11304">
    <property type="entry name" value="Cadherin_repeat"/>
    <property type="match status" value="3"/>
</dbReference>
<reference evidence="12 13" key="1">
    <citation type="submission" date="2020-10" db="EMBL/GenBank/DDBJ databases">
        <authorList>
            <person name="Klimov P.B."/>
            <person name="Dyachkov S.M."/>
            <person name="Chetverikov P.E."/>
        </authorList>
    </citation>
    <scope>NUCLEOTIDE SEQUENCE [LARGE SCALE GENOMIC DNA]</scope>
    <source>
        <strain evidence="12">BMOC 18-1129-001#AD2665</strain>
        <tissue evidence="12">Entire mites</tissue>
    </source>
</reference>
<feature type="non-terminal residue" evidence="12">
    <location>
        <position position="1"/>
    </location>
</feature>
<feature type="region of interest" description="Disordered" evidence="9">
    <location>
        <begin position="668"/>
        <end position="687"/>
    </location>
</feature>
<feature type="compositionally biased region" description="Polar residues" evidence="9">
    <location>
        <begin position="710"/>
        <end position="734"/>
    </location>
</feature>
<evidence type="ECO:0000256" key="9">
    <source>
        <dbReference type="SAM" id="MobiDB-lite"/>
    </source>
</evidence>
<evidence type="ECO:0000256" key="6">
    <source>
        <dbReference type="ARBA" id="ARBA00023136"/>
    </source>
</evidence>
<evidence type="ECO:0000256" key="5">
    <source>
        <dbReference type="ARBA" id="ARBA00022989"/>
    </source>
</evidence>
<keyword evidence="4 8" id="KW-0106">Calcium</keyword>
<dbReference type="PANTHER" id="PTHR24028:SF263">
    <property type="entry name" value="CADHERIN-RELATED FAMILY MEMBER 1"/>
    <property type="match status" value="1"/>
</dbReference>
<keyword evidence="6 10" id="KW-0472">Membrane</keyword>
<dbReference type="PRINTS" id="PR00205">
    <property type="entry name" value="CADHERIN"/>
</dbReference>
<evidence type="ECO:0000256" key="1">
    <source>
        <dbReference type="ARBA" id="ARBA00004167"/>
    </source>
</evidence>
<evidence type="ECO:0000256" key="7">
    <source>
        <dbReference type="ARBA" id="ARBA00023180"/>
    </source>
</evidence>
<dbReference type="InterPro" id="IPR020894">
    <property type="entry name" value="Cadherin_CS"/>
</dbReference>
<name>A0ABQ7SCV5_9ACAR</name>
<evidence type="ECO:0000256" key="4">
    <source>
        <dbReference type="ARBA" id="ARBA00022837"/>
    </source>
</evidence>
<keyword evidence="13" id="KW-1185">Reference proteome</keyword>
<dbReference type="EMBL" id="JAIFTH010000017">
    <property type="protein sequence ID" value="KAG9511249.1"/>
    <property type="molecule type" value="Genomic_DNA"/>
</dbReference>
<keyword evidence="3" id="KW-0677">Repeat</keyword>
<feature type="region of interest" description="Disordered" evidence="9">
    <location>
        <begin position="361"/>
        <end position="388"/>
    </location>
</feature>
<keyword evidence="7" id="KW-0325">Glycoprotein</keyword>